<comment type="caution">
    <text evidence="1">The sequence shown here is derived from an EMBL/GenBank/DDBJ whole genome shotgun (WGS) entry which is preliminary data.</text>
</comment>
<reference evidence="1 2" key="1">
    <citation type="submission" date="2018-09" db="EMBL/GenBank/DDBJ databases">
        <title>The draft genome of Acinetobacter sp. strains.</title>
        <authorList>
            <person name="Qin J."/>
            <person name="Feng Y."/>
            <person name="Zong Z."/>
        </authorList>
    </citation>
    <scope>NUCLEOTIDE SEQUENCE [LARGE SCALE GENOMIC DNA]</scope>
    <source>
        <strain evidence="1 2">WCHAc060003</strain>
    </source>
</reference>
<accession>A0A498CU69</accession>
<sequence length="97" mass="11176">MKPRIYKKLCREAVVVLVHGFGFSQNEFQNDSSGVPHVVIDGCYEEFEQSALDELLVMMEIQDLDCDVYSLKPNARLIKEAIGFIYIPPHLHSFFRV</sequence>
<dbReference type="RefSeq" id="WP_121594808.1">
    <property type="nucleotide sequence ID" value="NZ_RCHD01000042.1"/>
</dbReference>
<organism evidence="1 2">
    <name type="scientific">Acinetobacter cumulans</name>
    <dbReference type="NCBI Taxonomy" id="2136182"/>
    <lineage>
        <taxon>Bacteria</taxon>
        <taxon>Pseudomonadati</taxon>
        <taxon>Pseudomonadota</taxon>
        <taxon>Gammaproteobacteria</taxon>
        <taxon>Moraxellales</taxon>
        <taxon>Moraxellaceae</taxon>
        <taxon>Acinetobacter</taxon>
    </lineage>
</organism>
<dbReference type="AlphaFoldDB" id="A0A498CU69"/>
<gene>
    <name evidence="1" type="ORF">D9K80_14490</name>
</gene>
<evidence type="ECO:0000313" key="1">
    <source>
        <dbReference type="EMBL" id="RLL31745.1"/>
    </source>
</evidence>
<dbReference type="EMBL" id="RCHD01000042">
    <property type="protein sequence ID" value="RLL31745.1"/>
    <property type="molecule type" value="Genomic_DNA"/>
</dbReference>
<protein>
    <submittedName>
        <fullName evidence="1">Uncharacterized protein</fullName>
    </submittedName>
</protein>
<dbReference type="Proteomes" id="UP000267166">
    <property type="component" value="Unassembled WGS sequence"/>
</dbReference>
<name>A0A498CU69_9GAMM</name>
<evidence type="ECO:0000313" key="2">
    <source>
        <dbReference type="Proteomes" id="UP000267166"/>
    </source>
</evidence>
<proteinExistence type="predicted"/>